<evidence type="ECO:0000313" key="3">
    <source>
        <dbReference type="Proteomes" id="UP000696184"/>
    </source>
</evidence>
<keyword evidence="1" id="KW-0812">Transmembrane</keyword>
<name>A0ABS0U1L0_9GAMM</name>
<protein>
    <submittedName>
        <fullName evidence="2">Uncharacterized protein</fullName>
    </submittedName>
</protein>
<keyword evidence="3" id="KW-1185">Reference proteome</keyword>
<dbReference type="EMBL" id="JACOII010000020">
    <property type="protein sequence ID" value="MBI6547771.1"/>
    <property type="molecule type" value="Genomic_DNA"/>
</dbReference>
<accession>A0ABS0U1L0</accession>
<gene>
    <name evidence="2" type="ORF">H8A87_03285</name>
</gene>
<keyword evidence="1" id="KW-0472">Membrane</keyword>
<organism evidence="2 3">
    <name type="scientific">Xenorhabdus lircayensis</name>
    <dbReference type="NCBI Taxonomy" id="2763499"/>
    <lineage>
        <taxon>Bacteria</taxon>
        <taxon>Pseudomonadati</taxon>
        <taxon>Pseudomonadota</taxon>
        <taxon>Gammaproteobacteria</taxon>
        <taxon>Enterobacterales</taxon>
        <taxon>Morganellaceae</taxon>
        <taxon>Xenorhabdus</taxon>
    </lineage>
</organism>
<proteinExistence type="predicted"/>
<reference evidence="2 3" key="1">
    <citation type="submission" date="2020-08" db="EMBL/GenBank/DDBJ databases">
        <title>Description of Xenorhabdus lircayensis sp. nov., the symbiotic bacterium associated with the entomopathogenic nematode Steirnernema unicornum.</title>
        <authorList>
            <person name="Castaneda-Alvarez C."/>
            <person name="Prodan S."/>
            <person name="Zamorano A."/>
            <person name="San-Blas E."/>
            <person name="Aballay E."/>
        </authorList>
    </citation>
    <scope>NUCLEOTIDE SEQUENCE [LARGE SCALE GENOMIC DNA]</scope>
    <source>
        <strain evidence="2 3">VLS</strain>
    </source>
</reference>
<evidence type="ECO:0000313" key="2">
    <source>
        <dbReference type="EMBL" id="MBI6547771.1"/>
    </source>
</evidence>
<dbReference type="Proteomes" id="UP000696184">
    <property type="component" value="Unassembled WGS sequence"/>
</dbReference>
<comment type="caution">
    <text evidence="2">The sequence shown here is derived from an EMBL/GenBank/DDBJ whole genome shotgun (WGS) entry which is preliminary data.</text>
</comment>
<evidence type="ECO:0000256" key="1">
    <source>
        <dbReference type="SAM" id="Phobius"/>
    </source>
</evidence>
<keyword evidence="1" id="KW-1133">Transmembrane helix</keyword>
<sequence>MILLAFYRDLAVIGYYQFIVFITSGKIVIVIVAQPSLMFQIPAFIPKFPIPERVLEGAVFGCDAGNANLYAG</sequence>
<dbReference type="RefSeq" id="WP_198688568.1">
    <property type="nucleotide sequence ID" value="NZ_CAWPUD010000017.1"/>
</dbReference>
<feature type="transmembrane region" description="Helical" evidence="1">
    <location>
        <begin position="12"/>
        <end position="33"/>
    </location>
</feature>